<sequence length="73" mass="7725">MGGDVTSPSLVVLEHWPIVSPELPRTPQQVVCGVSLSFGPGALAHYFSRAPPDSPNKWYQSRGSTLWGSGSGS</sequence>
<organism evidence="2 3">
    <name type="scientific">Trifolium medium</name>
    <dbReference type="NCBI Taxonomy" id="97028"/>
    <lineage>
        <taxon>Eukaryota</taxon>
        <taxon>Viridiplantae</taxon>
        <taxon>Streptophyta</taxon>
        <taxon>Embryophyta</taxon>
        <taxon>Tracheophyta</taxon>
        <taxon>Spermatophyta</taxon>
        <taxon>Magnoliopsida</taxon>
        <taxon>eudicotyledons</taxon>
        <taxon>Gunneridae</taxon>
        <taxon>Pentapetalae</taxon>
        <taxon>rosids</taxon>
        <taxon>fabids</taxon>
        <taxon>Fabales</taxon>
        <taxon>Fabaceae</taxon>
        <taxon>Papilionoideae</taxon>
        <taxon>50 kb inversion clade</taxon>
        <taxon>NPAAA clade</taxon>
        <taxon>Hologalegina</taxon>
        <taxon>IRL clade</taxon>
        <taxon>Trifolieae</taxon>
        <taxon>Trifolium</taxon>
    </lineage>
</organism>
<evidence type="ECO:0000256" key="1">
    <source>
        <dbReference type="SAM" id="MobiDB-lite"/>
    </source>
</evidence>
<comment type="caution">
    <text evidence="2">The sequence shown here is derived from an EMBL/GenBank/DDBJ whole genome shotgun (WGS) entry which is preliminary data.</text>
</comment>
<keyword evidence="3" id="KW-1185">Reference proteome</keyword>
<dbReference type="AlphaFoldDB" id="A0A392SNJ7"/>
<feature type="compositionally biased region" description="Polar residues" evidence="1">
    <location>
        <begin position="57"/>
        <end position="73"/>
    </location>
</feature>
<dbReference type="Proteomes" id="UP000265520">
    <property type="component" value="Unassembled WGS sequence"/>
</dbReference>
<protein>
    <submittedName>
        <fullName evidence="2">Uncharacterized protein</fullName>
    </submittedName>
</protein>
<evidence type="ECO:0000313" key="3">
    <source>
        <dbReference type="Proteomes" id="UP000265520"/>
    </source>
</evidence>
<evidence type="ECO:0000313" key="2">
    <source>
        <dbReference type="EMBL" id="MCI49764.1"/>
    </source>
</evidence>
<dbReference type="EMBL" id="LXQA010406465">
    <property type="protein sequence ID" value="MCI49764.1"/>
    <property type="molecule type" value="Genomic_DNA"/>
</dbReference>
<proteinExistence type="predicted"/>
<name>A0A392SNJ7_9FABA</name>
<reference evidence="2 3" key="1">
    <citation type="journal article" date="2018" name="Front. Plant Sci.">
        <title>Red Clover (Trifolium pratense) and Zigzag Clover (T. medium) - A Picture of Genomic Similarities and Differences.</title>
        <authorList>
            <person name="Dluhosova J."/>
            <person name="Istvanek J."/>
            <person name="Nedelnik J."/>
            <person name="Repkova J."/>
        </authorList>
    </citation>
    <scope>NUCLEOTIDE SEQUENCE [LARGE SCALE GENOMIC DNA]</scope>
    <source>
        <strain evidence="3">cv. 10/8</strain>
        <tissue evidence="2">Leaf</tissue>
    </source>
</reference>
<feature type="region of interest" description="Disordered" evidence="1">
    <location>
        <begin position="53"/>
        <end position="73"/>
    </location>
</feature>
<accession>A0A392SNJ7</accession>